<dbReference type="PROSITE" id="PS00479">
    <property type="entry name" value="ZF_DAG_PE_1"/>
    <property type="match status" value="1"/>
</dbReference>
<dbReference type="InterPro" id="IPR011009">
    <property type="entry name" value="Kinase-like_dom_sf"/>
</dbReference>
<evidence type="ECO:0000256" key="6">
    <source>
        <dbReference type="ARBA" id="ARBA00022723"/>
    </source>
</evidence>
<dbReference type="PIRSF" id="PIRSF000551">
    <property type="entry name" value="PKC_delta"/>
    <property type="match status" value="1"/>
</dbReference>
<dbReference type="SMART" id="SM00239">
    <property type="entry name" value="C2"/>
    <property type="match status" value="1"/>
</dbReference>
<dbReference type="CDD" id="cd20835">
    <property type="entry name" value="C1_nPKC_epsilon-like_rpt1"/>
    <property type="match status" value="1"/>
</dbReference>
<dbReference type="Gene3D" id="3.30.60.20">
    <property type="match status" value="2"/>
</dbReference>
<keyword evidence="6" id="KW-0479">Metal-binding</keyword>
<evidence type="ECO:0000256" key="7">
    <source>
        <dbReference type="ARBA" id="ARBA00022737"/>
    </source>
</evidence>
<dbReference type="CDD" id="cd20838">
    <property type="entry name" value="C1_nPKC_epsilon-like_rpt2"/>
    <property type="match status" value="1"/>
</dbReference>
<dbReference type="Gene3D" id="3.30.200.20">
    <property type="entry name" value="Phosphorylase Kinase, domain 1"/>
    <property type="match status" value="1"/>
</dbReference>
<feature type="region of interest" description="Disordered" evidence="19">
    <location>
        <begin position="131"/>
        <end position="166"/>
    </location>
</feature>
<dbReference type="FunFam" id="1.10.510.10:FF:000126">
    <property type="entry name" value="Protein kinase C epsilon"/>
    <property type="match status" value="1"/>
</dbReference>
<sequence length="719" mass="81437">MFTGTIKLELCEASGLRATDKQRKFWQEESPILDPYIQVDIDEKYLNKSSTKPKTFDPIWNECFTHEVQSACLLGLTVFHNAALQPDDFVANCSIPFEDLMQREDEAADLWVDLEPQGKLRIRIELHRSNGDHQSGHDVAETDTSKEPKREFKERQQGFKGRRGAMRRRVHQVNGHKFMATFLRQPTFCSHCREFIWGLGKQGYQCQVCTCVVHKRCHEQVVTKCPGMREEARTSGFIEGLQGPRFNIDVPHRFVLHNYKRFTFCDHCGSLLYGFIRQGLQCEVCDMNVHKRCQKNVANNCGINMKAMAEALSRIGISPDKASKPRINYKPSTSSNSTNSDFSTSSVGQDSNASQLTQAGESPHSKGGDASSRQDDGMVKMTLNDFNFIKVLGKGSFGKVMLAERRGHPEEVYAIKVLKKDVIIQEDDVDCAMTEKRILALAAKHPFLAALHSCFQTKDRLFFVTEYVIGGDLMFQIQKACKFEEARARFYAAEVTLALQFLHKHGVIYRDLKLDNILLDAEGHCKLADFGMCKEGILDGALTETFCGTPDYIAPEILQELKYGASVDWWALGVLMYEMMVGQPPFEADNEEDLFESILHDDVLYPVWLSDEAVSILKGFMTKNPARRLGCVADNGGEAAIRSHAFFQHMDWEALEARKIVPPFKPKIKNKKDAGNFDAEFTKEEPVLTPLNGDNINQEEFSGFSFTNKEFNPSRFVPQ</sequence>
<feature type="domain" description="Protein kinase" evidence="21">
    <location>
        <begin position="386"/>
        <end position="647"/>
    </location>
</feature>
<evidence type="ECO:0000256" key="15">
    <source>
        <dbReference type="PIRNR" id="PIRNR000551"/>
    </source>
</evidence>
<keyword evidence="9" id="KW-0863">Zinc-finger</keyword>
<dbReference type="InterPro" id="IPR014376">
    <property type="entry name" value="Prot_kin_PKC_delta"/>
</dbReference>
<dbReference type="SMART" id="SM00133">
    <property type="entry name" value="S_TK_X"/>
    <property type="match status" value="1"/>
</dbReference>
<dbReference type="EMBL" id="CADCXV010000709">
    <property type="protein sequence ID" value="CAB0033450.1"/>
    <property type="molecule type" value="Genomic_DNA"/>
</dbReference>
<dbReference type="InterPro" id="IPR020454">
    <property type="entry name" value="DAG/PE-bd"/>
</dbReference>
<dbReference type="PROSITE" id="PS50081">
    <property type="entry name" value="ZF_DAG_PE_2"/>
    <property type="match status" value="2"/>
</dbReference>
<feature type="binding site" evidence="17 18">
    <location>
        <position position="416"/>
    </location>
    <ligand>
        <name>ATP</name>
        <dbReference type="ChEBI" id="CHEBI:30616"/>
    </ligand>
</feature>
<keyword evidence="4" id="KW-0597">Phosphoprotein</keyword>
<evidence type="ECO:0000256" key="16">
    <source>
        <dbReference type="PIRSR" id="PIRSR000551-50"/>
    </source>
</evidence>
<dbReference type="AlphaFoldDB" id="A0A6H5IDH3"/>
<dbReference type="GO" id="GO:0005524">
    <property type="term" value="F:ATP binding"/>
    <property type="evidence" value="ECO:0007669"/>
    <property type="project" value="UniProtKB-UniRule"/>
</dbReference>
<evidence type="ECO:0000256" key="10">
    <source>
        <dbReference type="ARBA" id="ARBA00022777"/>
    </source>
</evidence>
<feature type="compositionally biased region" description="Basic and acidic residues" evidence="19">
    <location>
        <begin position="363"/>
        <end position="376"/>
    </location>
</feature>
<evidence type="ECO:0000256" key="12">
    <source>
        <dbReference type="ARBA" id="ARBA00022840"/>
    </source>
</evidence>
<evidence type="ECO:0000256" key="11">
    <source>
        <dbReference type="ARBA" id="ARBA00022833"/>
    </source>
</evidence>
<evidence type="ECO:0000256" key="17">
    <source>
        <dbReference type="PIRSR" id="PIRSR000551-51"/>
    </source>
</evidence>
<feature type="domain" description="AGC-kinase C-terminal" evidence="23">
    <location>
        <begin position="648"/>
        <end position="716"/>
    </location>
</feature>
<dbReference type="Pfam" id="PF00168">
    <property type="entry name" value="C2"/>
    <property type="match status" value="1"/>
</dbReference>
<feature type="region of interest" description="Disordered" evidence="19">
    <location>
        <begin position="320"/>
        <end position="376"/>
    </location>
</feature>
<dbReference type="InterPro" id="IPR000008">
    <property type="entry name" value="C2_dom"/>
</dbReference>
<dbReference type="Proteomes" id="UP000479190">
    <property type="component" value="Unassembled WGS sequence"/>
</dbReference>
<evidence type="ECO:0000313" key="24">
    <source>
        <dbReference type="EMBL" id="CAB0033450.1"/>
    </source>
</evidence>
<comment type="catalytic activity">
    <reaction evidence="14">
        <text>L-seryl-[protein] + ATP = O-phospho-L-seryl-[protein] + ADP + H(+)</text>
        <dbReference type="Rhea" id="RHEA:17989"/>
        <dbReference type="Rhea" id="RHEA-COMP:9863"/>
        <dbReference type="Rhea" id="RHEA-COMP:11604"/>
        <dbReference type="ChEBI" id="CHEBI:15378"/>
        <dbReference type="ChEBI" id="CHEBI:29999"/>
        <dbReference type="ChEBI" id="CHEBI:30616"/>
        <dbReference type="ChEBI" id="CHEBI:83421"/>
        <dbReference type="ChEBI" id="CHEBI:456216"/>
        <dbReference type="EC" id="2.7.11.13"/>
    </reaction>
</comment>
<feature type="active site" description="Proton acceptor" evidence="16">
    <location>
        <position position="511"/>
    </location>
</feature>
<evidence type="ECO:0000256" key="9">
    <source>
        <dbReference type="ARBA" id="ARBA00022771"/>
    </source>
</evidence>
<dbReference type="Gene3D" id="1.10.510.10">
    <property type="entry name" value="Transferase(Phosphotransferase) domain 1"/>
    <property type="match status" value="1"/>
</dbReference>
<keyword evidence="25" id="KW-1185">Reference proteome</keyword>
<dbReference type="GO" id="GO:0008270">
    <property type="term" value="F:zinc ion binding"/>
    <property type="evidence" value="ECO:0007669"/>
    <property type="project" value="UniProtKB-KW"/>
</dbReference>
<keyword evidence="10 15" id="KW-0418">Kinase</keyword>
<dbReference type="FunFam" id="3.30.200.20:FF:000080">
    <property type="entry name" value="Protein kinase C"/>
    <property type="match status" value="1"/>
</dbReference>
<keyword evidence="7" id="KW-0677">Repeat</keyword>
<dbReference type="Gene3D" id="2.60.40.150">
    <property type="entry name" value="C2 domain"/>
    <property type="match status" value="1"/>
</dbReference>
<evidence type="ECO:0000259" key="23">
    <source>
        <dbReference type="PROSITE" id="PS51285"/>
    </source>
</evidence>
<evidence type="ECO:0000313" key="25">
    <source>
        <dbReference type="Proteomes" id="UP000479190"/>
    </source>
</evidence>
<evidence type="ECO:0000256" key="8">
    <source>
        <dbReference type="ARBA" id="ARBA00022741"/>
    </source>
</evidence>
<keyword evidence="11" id="KW-0862">Zinc</keyword>
<feature type="domain" description="C2" evidence="20">
    <location>
        <begin position="1"/>
        <end position="112"/>
    </location>
</feature>
<dbReference type="SMART" id="SM00109">
    <property type="entry name" value="C1"/>
    <property type="match status" value="2"/>
</dbReference>
<dbReference type="FunFam" id="3.30.60.20:FF:000003">
    <property type="entry name" value="Protein kinase C delta"/>
    <property type="match status" value="1"/>
</dbReference>
<dbReference type="PROSITE" id="PS50011">
    <property type="entry name" value="PROTEIN_KINASE_DOM"/>
    <property type="match status" value="1"/>
</dbReference>
<dbReference type="EC" id="2.7.11.13" evidence="2 15"/>
<evidence type="ECO:0000256" key="19">
    <source>
        <dbReference type="SAM" id="MobiDB-lite"/>
    </source>
</evidence>
<keyword evidence="5 15" id="KW-0808">Transferase</keyword>
<comment type="catalytic activity">
    <reaction evidence="13 15">
        <text>L-threonyl-[protein] + ATP = O-phospho-L-threonyl-[protein] + ADP + H(+)</text>
        <dbReference type="Rhea" id="RHEA:46608"/>
        <dbReference type="Rhea" id="RHEA-COMP:11060"/>
        <dbReference type="Rhea" id="RHEA-COMP:11605"/>
        <dbReference type="ChEBI" id="CHEBI:15378"/>
        <dbReference type="ChEBI" id="CHEBI:30013"/>
        <dbReference type="ChEBI" id="CHEBI:30616"/>
        <dbReference type="ChEBI" id="CHEBI:61977"/>
        <dbReference type="ChEBI" id="CHEBI:456216"/>
        <dbReference type="EC" id="2.7.11.13"/>
    </reaction>
</comment>
<dbReference type="Pfam" id="PF00130">
    <property type="entry name" value="C1_1"/>
    <property type="match status" value="2"/>
</dbReference>
<feature type="domain" description="Phorbol-ester/DAG-type" evidence="22">
    <location>
        <begin position="251"/>
        <end position="301"/>
    </location>
</feature>
<evidence type="ECO:0000256" key="5">
    <source>
        <dbReference type="ARBA" id="ARBA00022679"/>
    </source>
</evidence>
<dbReference type="Pfam" id="PF00433">
    <property type="entry name" value="Pkinase_C"/>
    <property type="match status" value="1"/>
</dbReference>
<feature type="compositionally biased region" description="Polar residues" evidence="19">
    <location>
        <begin position="347"/>
        <end position="360"/>
    </location>
</feature>
<dbReference type="Pfam" id="PF00069">
    <property type="entry name" value="Pkinase"/>
    <property type="match status" value="1"/>
</dbReference>
<organism evidence="24 25">
    <name type="scientific">Trichogramma brassicae</name>
    <dbReference type="NCBI Taxonomy" id="86971"/>
    <lineage>
        <taxon>Eukaryota</taxon>
        <taxon>Metazoa</taxon>
        <taxon>Ecdysozoa</taxon>
        <taxon>Arthropoda</taxon>
        <taxon>Hexapoda</taxon>
        <taxon>Insecta</taxon>
        <taxon>Pterygota</taxon>
        <taxon>Neoptera</taxon>
        <taxon>Endopterygota</taxon>
        <taxon>Hymenoptera</taxon>
        <taxon>Apocrita</taxon>
        <taxon>Proctotrupomorpha</taxon>
        <taxon>Chalcidoidea</taxon>
        <taxon>Trichogrammatidae</taxon>
        <taxon>Trichogramma</taxon>
    </lineage>
</organism>
<dbReference type="InterPro" id="IPR008271">
    <property type="entry name" value="Ser/Thr_kinase_AS"/>
</dbReference>
<evidence type="ECO:0000256" key="14">
    <source>
        <dbReference type="ARBA" id="ARBA00047470"/>
    </source>
</evidence>
<feature type="binding site" evidence="17">
    <location>
        <begin position="392"/>
        <end position="400"/>
    </location>
    <ligand>
        <name>ATP</name>
        <dbReference type="ChEBI" id="CHEBI:30616"/>
    </ligand>
</feature>
<dbReference type="FunFam" id="3.30.60.20:FF:000063">
    <property type="entry name" value="Protein kinase C"/>
    <property type="match status" value="1"/>
</dbReference>
<keyword evidence="3 15" id="KW-0723">Serine/threonine-protein kinase</keyword>
<evidence type="ECO:0000259" key="21">
    <source>
        <dbReference type="PROSITE" id="PS50011"/>
    </source>
</evidence>
<protein>
    <recommendedName>
        <fullName evidence="2 15">Protein kinase C</fullName>
        <ecNumber evidence="2 15">2.7.11.13</ecNumber>
    </recommendedName>
</protein>
<evidence type="ECO:0000256" key="18">
    <source>
        <dbReference type="PROSITE-ProRule" id="PRU10141"/>
    </source>
</evidence>
<dbReference type="SUPFAM" id="SSF56112">
    <property type="entry name" value="Protein kinase-like (PK-like)"/>
    <property type="match status" value="1"/>
</dbReference>
<dbReference type="OrthoDB" id="63267at2759"/>
<dbReference type="GO" id="GO:0004697">
    <property type="term" value="F:diacylglycerol-dependent serine/threonine kinase activity"/>
    <property type="evidence" value="ECO:0007669"/>
    <property type="project" value="UniProtKB-EC"/>
</dbReference>
<dbReference type="PROSITE" id="PS00108">
    <property type="entry name" value="PROTEIN_KINASE_ST"/>
    <property type="match status" value="1"/>
</dbReference>
<proteinExistence type="inferred from homology"/>
<evidence type="ECO:0000259" key="20">
    <source>
        <dbReference type="PROSITE" id="PS50004"/>
    </source>
</evidence>
<evidence type="ECO:0000256" key="2">
    <source>
        <dbReference type="ARBA" id="ARBA00012429"/>
    </source>
</evidence>
<dbReference type="InterPro" id="IPR035892">
    <property type="entry name" value="C2_domain_sf"/>
</dbReference>
<evidence type="ECO:0000259" key="22">
    <source>
        <dbReference type="PROSITE" id="PS50081"/>
    </source>
</evidence>
<dbReference type="PANTHER" id="PTHR24351">
    <property type="entry name" value="RIBOSOMAL PROTEIN S6 KINASE"/>
    <property type="match status" value="1"/>
</dbReference>
<keyword evidence="12 15" id="KW-0067">ATP-binding</keyword>
<dbReference type="PROSITE" id="PS00107">
    <property type="entry name" value="PROTEIN_KINASE_ATP"/>
    <property type="match status" value="1"/>
</dbReference>
<dbReference type="PRINTS" id="PR00008">
    <property type="entry name" value="DAGPEDOMAIN"/>
</dbReference>
<reference evidence="24 25" key="1">
    <citation type="submission" date="2020-02" db="EMBL/GenBank/DDBJ databases">
        <authorList>
            <person name="Ferguson B K."/>
        </authorList>
    </citation>
    <scope>NUCLEOTIDE SEQUENCE [LARGE SCALE GENOMIC DNA]</scope>
</reference>
<dbReference type="InterPro" id="IPR017441">
    <property type="entry name" value="Protein_kinase_ATP_BS"/>
</dbReference>
<feature type="compositionally biased region" description="Low complexity" evidence="19">
    <location>
        <begin position="332"/>
        <end position="346"/>
    </location>
</feature>
<feature type="compositionally biased region" description="Basic and acidic residues" evidence="19">
    <location>
        <begin position="131"/>
        <end position="157"/>
    </location>
</feature>
<dbReference type="SUPFAM" id="SSF49562">
    <property type="entry name" value="C2 domain (Calcium/lipid-binding domain, CaLB)"/>
    <property type="match status" value="1"/>
</dbReference>
<dbReference type="InterPro" id="IPR000961">
    <property type="entry name" value="AGC-kinase_C"/>
</dbReference>
<gene>
    <name evidence="24" type="ORF">TBRA_LOCUS5358</name>
</gene>
<evidence type="ECO:0000256" key="13">
    <source>
        <dbReference type="ARBA" id="ARBA00047272"/>
    </source>
</evidence>
<feature type="domain" description="Phorbol-ester/DAG-type" evidence="22">
    <location>
        <begin position="175"/>
        <end position="225"/>
    </location>
</feature>
<dbReference type="SUPFAM" id="SSF57889">
    <property type="entry name" value="Cysteine-rich domain"/>
    <property type="match status" value="2"/>
</dbReference>
<dbReference type="InterPro" id="IPR017892">
    <property type="entry name" value="Pkinase_C"/>
</dbReference>
<evidence type="ECO:0000256" key="3">
    <source>
        <dbReference type="ARBA" id="ARBA00022527"/>
    </source>
</evidence>
<accession>A0A6H5IDH3</accession>
<name>A0A6H5IDH3_9HYME</name>
<dbReference type="InterPro" id="IPR046349">
    <property type="entry name" value="C1-like_sf"/>
</dbReference>
<dbReference type="CDD" id="cd04014">
    <property type="entry name" value="C2_PKC_epsilon"/>
    <property type="match status" value="1"/>
</dbReference>
<dbReference type="PROSITE" id="PS50004">
    <property type="entry name" value="C2"/>
    <property type="match status" value="1"/>
</dbReference>
<dbReference type="InterPro" id="IPR000719">
    <property type="entry name" value="Prot_kinase_dom"/>
</dbReference>
<evidence type="ECO:0000256" key="1">
    <source>
        <dbReference type="ARBA" id="ARBA00005490"/>
    </source>
</evidence>
<evidence type="ECO:0000256" key="4">
    <source>
        <dbReference type="ARBA" id="ARBA00022553"/>
    </source>
</evidence>
<comment type="similarity">
    <text evidence="1 15">Belongs to the protein kinase superfamily. AGC Ser/Thr protein kinase family. PKC subfamily.</text>
</comment>
<dbReference type="PROSITE" id="PS51285">
    <property type="entry name" value="AGC_KINASE_CTER"/>
    <property type="match status" value="1"/>
</dbReference>
<dbReference type="InterPro" id="IPR002219">
    <property type="entry name" value="PKC_DAG/PE"/>
</dbReference>
<keyword evidence="8 15" id="KW-0547">Nucleotide-binding</keyword>
<dbReference type="SMART" id="SM00220">
    <property type="entry name" value="S_TKc"/>
    <property type="match status" value="1"/>
</dbReference>
<dbReference type="GO" id="GO:0007611">
    <property type="term" value="P:learning or memory"/>
    <property type="evidence" value="ECO:0007669"/>
    <property type="project" value="UniProtKB-ARBA"/>
</dbReference>